<proteinExistence type="predicted"/>
<feature type="transmembrane region" description="Helical" evidence="1">
    <location>
        <begin position="20"/>
        <end position="44"/>
    </location>
</feature>
<feature type="transmembrane region" description="Helical" evidence="1">
    <location>
        <begin position="78"/>
        <end position="103"/>
    </location>
</feature>
<keyword evidence="1" id="KW-0812">Transmembrane</keyword>
<dbReference type="Proteomes" id="UP000183815">
    <property type="component" value="Unassembled WGS sequence"/>
</dbReference>
<name>A0A1J5TJD6_9ARCH</name>
<dbReference type="AlphaFoldDB" id="A0A1J5TJD6"/>
<dbReference type="EMBL" id="MIYU01000001">
    <property type="protein sequence ID" value="OIR20259.1"/>
    <property type="molecule type" value="Genomic_DNA"/>
</dbReference>
<accession>A0A1J5TJD6</accession>
<organism evidence="2 3">
    <name type="scientific">Marine Group III euryarchaeote CG-Bathy1</name>
    <dbReference type="NCBI Taxonomy" id="1889001"/>
    <lineage>
        <taxon>Archaea</taxon>
        <taxon>Methanobacteriati</taxon>
        <taxon>Thermoplasmatota</taxon>
        <taxon>Thermoplasmata</taxon>
        <taxon>Candidatus Thermoprofundales</taxon>
    </lineage>
</organism>
<evidence type="ECO:0000256" key="1">
    <source>
        <dbReference type="SAM" id="Phobius"/>
    </source>
</evidence>
<keyword evidence="1" id="KW-0472">Membrane</keyword>
<comment type="caution">
    <text evidence="2">The sequence shown here is derived from an EMBL/GenBank/DDBJ whole genome shotgun (WGS) entry which is preliminary data.</text>
</comment>
<reference evidence="2 3" key="1">
    <citation type="submission" date="2016-08" db="EMBL/GenBank/DDBJ databases">
        <title>New Insights into Marine Group III Euryarchaeota, from dark to light.</title>
        <authorList>
            <person name="Haro-Moreno J.M."/>
            <person name="Rodriguez-Valera F."/>
            <person name="Lopez-Garcia P."/>
            <person name="Moreira D."/>
            <person name="Martin-Cuadrado A.B."/>
        </authorList>
    </citation>
    <scope>NUCLEOTIDE SEQUENCE [LARGE SCALE GENOMIC DNA]</scope>
    <source>
        <strain evidence="2">CG-Bathy1</strain>
    </source>
</reference>
<feature type="transmembrane region" description="Helical" evidence="1">
    <location>
        <begin position="51"/>
        <end position="72"/>
    </location>
</feature>
<gene>
    <name evidence="2" type="ORF">BEU04_00135</name>
</gene>
<protein>
    <submittedName>
        <fullName evidence="2">Uncharacterized protein</fullName>
    </submittedName>
</protein>
<keyword evidence="1" id="KW-1133">Transmembrane helix</keyword>
<evidence type="ECO:0000313" key="2">
    <source>
        <dbReference type="EMBL" id="OIR20259.1"/>
    </source>
</evidence>
<evidence type="ECO:0000313" key="3">
    <source>
        <dbReference type="Proteomes" id="UP000183815"/>
    </source>
</evidence>
<sequence>MIEGITIENIMSNYGLTVTIFLFMFIGGVSISSLFFSIVLFYYSRKNNMKYILTLIGVVLFVTFIDSLNFSIENNYIIINSLISIVGVILGLGMAAVVFLTVLTKA</sequence>